<sequence>MIVITLTKVPNSLRGDLTRWCQEVQTGVYVGNFSARIRDLLWIKIKENIGQGEATLIYNTNNELGYTFKTTRKSYKVIDFEGVPLMMHLRDSNLKRKSGYSKAARAHRAKIMAQKRLKDSIKEKRNSIVAIDIETTGLDLEKDSIISIGAVKVENNSKHDYYSLIKGIEEIPDEISELTGIGIDDLNKDGEDIYKVLKVLYGVLDDAVIIGYNLNFDLNFLNREYEQYTELKLINKVIDLLPIVKKQCRFLDNYRLETVLQYFGIENFHPHNALEDARACIELYEKLIKNK</sequence>
<feature type="domain" description="Exonuclease" evidence="9">
    <location>
        <begin position="127"/>
        <end position="291"/>
    </location>
</feature>
<evidence type="ECO:0000256" key="5">
    <source>
        <dbReference type="ARBA" id="ARBA00022801"/>
    </source>
</evidence>
<dbReference type="GO" id="GO:0008408">
    <property type="term" value="F:3'-5' exonuclease activity"/>
    <property type="evidence" value="ECO:0007669"/>
    <property type="project" value="TreeGrafter"/>
</dbReference>
<dbReference type="EMBL" id="CP017107">
    <property type="protein sequence ID" value="AOO72801.1"/>
    <property type="molecule type" value="Genomic_DNA"/>
</dbReference>
<evidence type="ECO:0000259" key="9">
    <source>
        <dbReference type="SMART" id="SM00479"/>
    </source>
</evidence>
<dbReference type="InterPro" id="IPR036397">
    <property type="entry name" value="RNaseH_sf"/>
</dbReference>
<dbReference type="InterPro" id="IPR010152">
    <property type="entry name" value="CRISPR-assoc_prot_Cas2_sub"/>
</dbReference>
<evidence type="ECO:0000256" key="3">
    <source>
        <dbReference type="ARBA" id="ARBA00022705"/>
    </source>
</evidence>
<evidence type="ECO:0000313" key="11">
    <source>
        <dbReference type="EMBL" id="WII28976.1"/>
    </source>
</evidence>
<dbReference type="SMART" id="SM00479">
    <property type="entry name" value="EXOIII"/>
    <property type="match status" value="1"/>
</dbReference>
<protein>
    <recommendedName>
        <fullName evidence="8">DNA polymerase III polC-type</fullName>
    </recommendedName>
</protein>
<keyword evidence="3" id="KW-0235">DNA replication</keyword>
<dbReference type="Gene3D" id="3.30.70.240">
    <property type="match status" value="1"/>
</dbReference>
<evidence type="ECO:0000256" key="1">
    <source>
        <dbReference type="ARBA" id="ARBA00022679"/>
    </source>
</evidence>
<dbReference type="Pfam" id="PF09707">
    <property type="entry name" value="Cas_Cas2CT1978"/>
    <property type="match status" value="1"/>
</dbReference>
<dbReference type="SUPFAM" id="SSF53098">
    <property type="entry name" value="Ribonuclease H-like"/>
    <property type="match status" value="1"/>
</dbReference>
<dbReference type="Proteomes" id="UP001231316">
    <property type="component" value="Chromosome"/>
</dbReference>
<reference evidence="11" key="2">
    <citation type="submission" date="2023-04" db="EMBL/GenBank/DDBJ databases">
        <title>Four porcine-derived lactic acid bacteria strains analyses and their evaluation as potential probiotics based on genomics.</title>
        <authorList>
            <person name="Niu D."/>
        </authorList>
    </citation>
    <scope>NUCLEOTIDE SEQUENCE</scope>
    <source>
        <strain evidence="11">ZSA5</strain>
    </source>
</reference>
<evidence type="ECO:0000313" key="12">
    <source>
        <dbReference type="Proteomes" id="UP000094723"/>
    </source>
</evidence>
<evidence type="ECO:0000256" key="7">
    <source>
        <dbReference type="ARBA" id="ARBA00022932"/>
    </source>
</evidence>
<dbReference type="CDD" id="cd06127">
    <property type="entry name" value="DEDDh"/>
    <property type="match status" value="1"/>
</dbReference>
<evidence type="ECO:0000313" key="10">
    <source>
        <dbReference type="EMBL" id="AOO72801.1"/>
    </source>
</evidence>
<dbReference type="CDD" id="cd09755">
    <property type="entry name" value="Cas2_I-E"/>
    <property type="match status" value="1"/>
</dbReference>
<dbReference type="NCBIfam" id="TIGR00573">
    <property type="entry name" value="dnaq"/>
    <property type="match status" value="1"/>
</dbReference>
<dbReference type="AlphaFoldDB" id="A0A1D7TPB3"/>
<evidence type="ECO:0000256" key="2">
    <source>
        <dbReference type="ARBA" id="ARBA00022695"/>
    </source>
</evidence>
<dbReference type="Gene3D" id="3.30.420.10">
    <property type="entry name" value="Ribonuclease H-like superfamily/Ribonuclease H"/>
    <property type="match status" value="1"/>
</dbReference>
<dbReference type="PANTHER" id="PTHR30231:SF4">
    <property type="entry name" value="PROTEIN NEN2"/>
    <property type="match status" value="1"/>
</dbReference>
<organism evidence="10 12">
    <name type="scientific">Ligilactobacillus salivarius</name>
    <dbReference type="NCBI Taxonomy" id="1624"/>
    <lineage>
        <taxon>Bacteria</taxon>
        <taxon>Bacillati</taxon>
        <taxon>Bacillota</taxon>
        <taxon>Bacilli</taxon>
        <taxon>Lactobacillales</taxon>
        <taxon>Lactobacillaceae</taxon>
        <taxon>Ligilactobacillus</taxon>
    </lineage>
</organism>
<dbReference type="InterPro" id="IPR012337">
    <property type="entry name" value="RNaseH-like_sf"/>
</dbReference>
<dbReference type="FunFam" id="3.30.420.10:FF:000045">
    <property type="entry name" value="3'-5' exonuclease DinG"/>
    <property type="match status" value="1"/>
</dbReference>
<dbReference type="PANTHER" id="PTHR30231">
    <property type="entry name" value="DNA POLYMERASE III SUBUNIT EPSILON"/>
    <property type="match status" value="1"/>
</dbReference>
<accession>A0A1D7TPB3</accession>
<dbReference type="GO" id="GO:0006260">
    <property type="term" value="P:DNA replication"/>
    <property type="evidence" value="ECO:0007669"/>
    <property type="project" value="UniProtKB-KW"/>
</dbReference>
<dbReference type="InterPro" id="IPR006054">
    <property type="entry name" value="DnaQ"/>
</dbReference>
<name>A0A1D7TPB3_9LACO</name>
<evidence type="ECO:0000256" key="4">
    <source>
        <dbReference type="ARBA" id="ARBA00022722"/>
    </source>
</evidence>
<keyword evidence="7" id="KW-0239">DNA-directed DNA polymerase</keyword>
<dbReference type="GO" id="GO:0003677">
    <property type="term" value="F:DNA binding"/>
    <property type="evidence" value="ECO:0007669"/>
    <property type="project" value="InterPro"/>
</dbReference>
<dbReference type="GO" id="GO:0003887">
    <property type="term" value="F:DNA-directed DNA polymerase activity"/>
    <property type="evidence" value="ECO:0007669"/>
    <property type="project" value="UniProtKB-KW"/>
</dbReference>
<keyword evidence="2" id="KW-0548">Nucleotidyltransferase</keyword>
<dbReference type="InterPro" id="IPR013520">
    <property type="entry name" value="Ribonucl_H"/>
</dbReference>
<keyword evidence="1" id="KW-0808">Transferase</keyword>
<gene>
    <name evidence="11" type="primary">cas2e</name>
    <name evidence="10" type="ORF">BHF65_00270</name>
    <name evidence="11" type="ORF">QFE45_02440</name>
</gene>
<dbReference type="Pfam" id="PF00929">
    <property type="entry name" value="RNase_T"/>
    <property type="match status" value="1"/>
</dbReference>
<keyword evidence="6" id="KW-0269">Exonuclease</keyword>
<proteinExistence type="predicted"/>
<keyword evidence="4" id="KW-0540">Nuclease</keyword>
<dbReference type="EMBL" id="CP123971">
    <property type="protein sequence ID" value="WII28976.1"/>
    <property type="molecule type" value="Genomic_DNA"/>
</dbReference>
<keyword evidence="5" id="KW-0378">Hydrolase</keyword>
<dbReference type="Proteomes" id="UP000094723">
    <property type="component" value="Chromosome"/>
</dbReference>
<evidence type="ECO:0000256" key="8">
    <source>
        <dbReference type="ARBA" id="ARBA00070925"/>
    </source>
</evidence>
<evidence type="ECO:0000256" key="6">
    <source>
        <dbReference type="ARBA" id="ARBA00022839"/>
    </source>
</evidence>
<dbReference type="NCBIfam" id="TIGR01873">
    <property type="entry name" value="cas_CT1978"/>
    <property type="match status" value="1"/>
</dbReference>
<dbReference type="RefSeq" id="WP_069468593.1">
    <property type="nucleotide sequence ID" value="NZ_CP017107.1"/>
</dbReference>
<reference evidence="10 12" key="1">
    <citation type="submission" date="2016-09" db="EMBL/GenBank/DDBJ databases">
        <title>Complete Genome Sequence of Lactobacillus salivarius Jin.</title>
        <authorList>
            <person name="Jin N."/>
            <person name="Li C."/>
            <person name="Wang M."/>
            <person name="Ren D."/>
            <person name="Di Y."/>
            <person name="Pan R."/>
            <person name="Du S."/>
            <person name="Lu H."/>
            <person name="Li X."/>
            <person name="Tian M."/>
        </authorList>
    </citation>
    <scope>NUCLEOTIDE SEQUENCE [LARGE SCALE GENOMIC DNA]</scope>
    <source>
        <strain evidence="10 12">CICC 23174</strain>
    </source>
</reference>